<dbReference type="OrthoDB" id="153074at2759"/>
<dbReference type="Gene3D" id="3.40.50.720">
    <property type="entry name" value="NAD(P)-binding Rossmann-like Domain"/>
    <property type="match status" value="1"/>
</dbReference>
<dbReference type="InterPro" id="IPR036291">
    <property type="entry name" value="NAD(P)-bd_dom_sf"/>
</dbReference>
<reference evidence="3" key="1">
    <citation type="journal article" date="2023" name="DNA Res.">
        <title>Chromosome-level genome assembly of Phrynocephalus forsythii using third-generation DNA sequencing and Hi-C analysis.</title>
        <authorList>
            <person name="Qi Y."/>
            <person name="Zhao W."/>
            <person name="Zhao Y."/>
            <person name="Niu C."/>
            <person name="Cao S."/>
            <person name="Zhang Y."/>
        </authorList>
    </citation>
    <scope>NUCLEOTIDE SEQUENCE</scope>
    <source>
        <tissue evidence="3">Muscle</tissue>
    </source>
</reference>
<dbReference type="SUPFAM" id="SSF51735">
    <property type="entry name" value="NAD(P)-binding Rossmann-fold domains"/>
    <property type="match status" value="1"/>
</dbReference>
<dbReference type="Proteomes" id="UP001142489">
    <property type="component" value="Unassembled WGS sequence"/>
</dbReference>
<proteinExistence type="predicted"/>
<protein>
    <recommendedName>
        <fullName evidence="5">Sepiapterin reductase</fullName>
    </recommendedName>
</protein>
<dbReference type="GO" id="GO:0004757">
    <property type="term" value="F:sepiapterin reductase (NADP+) activity"/>
    <property type="evidence" value="ECO:0007669"/>
    <property type="project" value="TreeGrafter"/>
</dbReference>
<evidence type="ECO:0000313" key="4">
    <source>
        <dbReference type="Proteomes" id="UP001142489"/>
    </source>
</evidence>
<accession>A0A9Q0XMR0</accession>
<dbReference type="GO" id="GO:0006729">
    <property type="term" value="P:tetrahydrobiopterin biosynthetic process"/>
    <property type="evidence" value="ECO:0007669"/>
    <property type="project" value="TreeGrafter"/>
</dbReference>
<comment type="caution">
    <text evidence="3">The sequence shown here is derived from an EMBL/GenBank/DDBJ whole genome shotgun (WGS) entry which is preliminary data.</text>
</comment>
<evidence type="ECO:0008006" key="5">
    <source>
        <dbReference type="Google" id="ProtNLM"/>
    </source>
</evidence>
<dbReference type="InterPro" id="IPR051721">
    <property type="entry name" value="Biopterin_syn/organic_redct"/>
</dbReference>
<organism evidence="3 4">
    <name type="scientific">Phrynocephalus forsythii</name>
    <dbReference type="NCBI Taxonomy" id="171643"/>
    <lineage>
        <taxon>Eukaryota</taxon>
        <taxon>Metazoa</taxon>
        <taxon>Chordata</taxon>
        <taxon>Craniata</taxon>
        <taxon>Vertebrata</taxon>
        <taxon>Euteleostomi</taxon>
        <taxon>Lepidosauria</taxon>
        <taxon>Squamata</taxon>
        <taxon>Bifurcata</taxon>
        <taxon>Unidentata</taxon>
        <taxon>Episquamata</taxon>
        <taxon>Toxicofera</taxon>
        <taxon>Iguania</taxon>
        <taxon>Acrodonta</taxon>
        <taxon>Agamidae</taxon>
        <taxon>Agaminae</taxon>
        <taxon>Phrynocephalus</taxon>
    </lineage>
</organism>
<dbReference type="PANTHER" id="PTHR44085:SF2">
    <property type="entry name" value="SEPIAPTERIN REDUCTASE"/>
    <property type="match status" value="1"/>
</dbReference>
<gene>
    <name evidence="3" type="ORF">JRQ81_019861</name>
</gene>
<keyword evidence="1" id="KW-0521">NADP</keyword>
<evidence type="ECO:0000256" key="2">
    <source>
        <dbReference type="ARBA" id="ARBA00023002"/>
    </source>
</evidence>
<sequence>MASSSLSSGLGLGRAACLVTGVSWGFGRSMGQLVAAHLAPGSLLLLAARLAGMLGELEGELRAAYPELRVQDLPANLGAHEGLQCVARDATDAMRRHRHDGVHLQCLLLVNNAGLEIADNSK</sequence>
<keyword evidence="2" id="KW-0560">Oxidoreductase</keyword>
<dbReference type="AlphaFoldDB" id="A0A9Q0XMR0"/>
<keyword evidence="4" id="KW-1185">Reference proteome</keyword>
<evidence type="ECO:0000313" key="3">
    <source>
        <dbReference type="EMBL" id="KAJ7320350.1"/>
    </source>
</evidence>
<evidence type="ECO:0000256" key="1">
    <source>
        <dbReference type="ARBA" id="ARBA00022857"/>
    </source>
</evidence>
<name>A0A9Q0XMR0_9SAUR</name>
<dbReference type="PANTHER" id="PTHR44085">
    <property type="entry name" value="SEPIAPTERIN REDUCTASE"/>
    <property type="match status" value="1"/>
</dbReference>
<dbReference type="EMBL" id="JAPFRF010000010">
    <property type="protein sequence ID" value="KAJ7320350.1"/>
    <property type="molecule type" value="Genomic_DNA"/>
</dbReference>